<evidence type="ECO:0000313" key="2">
    <source>
        <dbReference type="EMBL" id="OGG61577.1"/>
    </source>
</evidence>
<dbReference type="Proteomes" id="UP000178532">
    <property type="component" value="Unassembled WGS sequence"/>
</dbReference>
<proteinExistence type="predicted"/>
<gene>
    <name evidence="2" type="ORF">A3C19_00935</name>
</gene>
<dbReference type="AlphaFoldDB" id="A0A1F6DJU1"/>
<feature type="region of interest" description="Disordered" evidence="1">
    <location>
        <begin position="25"/>
        <end position="69"/>
    </location>
</feature>
<protein>
    <submittedName>
        <fullName evidence="2">Uncharacterized protein</fullName>
    </submittedName>
</protein>
<organism evidence="2 3">
    <name type="scientific">Candidatus Kaiserbacteria bacterium RIFCSPHIGHO2_02_FULL_54_22</name>
    <dbReference type="NCBI Taxonomy" id="1798495"/>
    <lineage>
        <taxon>Bacteria</taxon>
        <taxon>Candidatus Kaiseribacteriota</taxon>
    </lineage>
</organism>
<dbReference type="EMBL" id="MFLI01000019">
    <property type="protein sequence ID" value="OGG61577.1"/>
    <property type="molecule type" value="Genomic_DNA"/>
</dbReference>
<comment type="caution">
    <text evidence="2">The sequence shown here is derived from an EMBL/GenBank/DDBJ whole genome shotgun (WGS) entry which is preliminary data.</text>
</comment>
<reference evidence="2 3" key="1">
    <citation type="journal article" date="2016" name="Nat. Commun.">
        <title>Thousands of microbial genomes shed light on interconnected biogeochemical processes in an aquifer system.</title>
        <authorList>
            <person name="Anantharaman K."/>
            <person name="Brown C.T."/>
            <person name="Hug L.A."/>
            <person name="Sharon I."/>
            <person name="Castelle C.J."/>
            <person name="Probst A.J."/>
            <person name="Thomas B.C."/>
            <person name="Singh A."/>
            <person name="Wilkins M.J."/>
            <person name="Karaoz U."/>
            <person name="Brodie E.L."/>
            <person name="Williams K.H."/>
            <person name="Hubbard S.S."/>
            <person name="Banfield J.F."/>
        </authorList>
    </citation>
    <scope>NUCLEOTIDE SEQUENCE [LARGE SCALE GENOMIC DNA]</scope>
</reference>
<sequence>MVTLAILAVAVAVLLFVAFTAWRKTSSASRPEKPVPQSVPYKKDEQEALTKAPPRSFLEEEAPAYWDPSRDIEPGDAVLIPVKSKRPNGAMRRAIYVRTFARRGQEWVKLRPLSPLARHFSRPLADLARM</sequence>
<evidence type="ECO:0000256" key="1">
    <source>
        <dbReference type="SAM" id="MobiDB-lite"/>
    </source>
</evidence>
<evidence type="ECO:0000313" key="3">
    <source>
        <dbReference type="Proteomes" id="UP000178532"/>
    </source>
</evidence>
<accession>A0A1F6DJU1</accession>
<name>A0A1F6DJU1_9BACT</name>